<name>A0A815RWU5_9BILA</name>
<dbReference type="PANTHER" id="PTHR21255">
    <property type="entry name" value="T-COMPLEX-ASSOCIATED-TESTIS-EXPRESSED 1/ DYNEIN LIGHT CHAIN"/>
    <property type="match status" value="1"/>
</dbReference>
<organism evidence="2 4">
    <name type="scientific">Adineta steineri</name>
    <dbReference type="NCBI Taxonomy" id="433720"/>
    <lineage>
        <taxon>Eukaryota</taxon>
        <taxon>Metazoa</taxon>
        <taxon>Spiralia</taxon>
        <taxon>Gnathifera</taxon>
        <taxon>Rotifera</taxon>
        <taxon>Eurotatoria</taxon>
        <taxon>Bdelloidea</taxon>
        <taxon>Adinetida</taxon>
        <taxon>Adinetidae</taxon>
        <taxon>Adineta</taxon>
    </lineage>
</organism>
<gene>
    <name evidence="2" type="ORF">JYZ213_LOCUS42482</name>
    <name evidence="3" type="ORF">OXD698_LOCUS4115</name>
</gene>
<dbReference type="AlphaFoldDB" id="A0A815RWU5"/>
<dbReference type="Pfam" id="PF03645">
    <property type="entry name" value="Tctex-1"/>
    <property type="match status" value="1"/>
</dbReference>
<dbReference type="PANTHER" id="PTHR21255:SF7">
    <property type="entry name" value="DYNEIN LIGHT CHAIN TCTEX-TYPE PROTEIN 2B"/>
    <property type="match status" value="1"/>
</dbReference>
<dbReference type="InterPro" id="IPR038586">
    <property type="entry name" value="Tctex-1-like_sf"/>
</dbReference>
<evidence type="ECO:0000313" key="4">
    <source>
        <dbReference type="Proteomes" id="UP000663845"/>
    </source>
</evidence>
<dbReference type="Proteomes" id="UP000663845">
    <property type="component" value="Unassembled WGS sequence"/>
</dbReference>
<dbReference type="CDD" id="cd21459">
    <property type="entry name" value="DLC-like_TCTEX1D2"/>
    <property type="match status" value="1"/>
</dbReference>
<dbReference type="EMBL" id="CAJNOG010001979">
    <property type="protein sequence ID" value="CAF1482985.1"/>
    <property type="molecule type" value="Genomic_DNA"/>
</dbReference>
<reference evidence="2" key="1">
    <citation type="submission" date="2021-02" db="EMBL/GenBank/DDBJ databases">
        <authorList>
            <person name="Nowell W R."/>
        </authorList>
    </citation>
    <scope>NUCLEOTIDE SEQUENCE</scope>
</reference>
<protein>
    <submittedName>
        <fullName evidence="2">Uncharacterized protein</fullName>
    </submittedName>
</protein>
<dbReference type="Gene3D" id="3.30.1140.40">
    <property type="entry name" value="Tctex-1"/>
    <property type="match status" value="1"/>
</dbReference>
<dbReference type="GO" id="GO:0007018">
    <property type="term" value="P:microtubule-based movement"/>
    <property type="evidence" value="ECO:0007669"/>
    <property type="project" value="TreeGrafter"/>
</dbReference>
<evidence type="ECO:0000313" key="2">
    <source>
        <dbReference type="EMBL" id="CAF1482985.1"/>
    </source>
</evidence>
<dbReference type="GO" id="GO:0005737">
    <property type="term" value="C:cytoplasm"/>
    <property type="evidence" value="ECO:0007669"/>
    <property type="project" value="TreeGrafter"/>
</dbReference>
<proteinExistence type="inferred from homology"/>
<evidence type="ECO:0000256" key="1">
    <source>
        <dbReference type="ARBA" id="ARBA00005361"/>
    </source>
</evidence>
<evidence type="ECO:0000313" key="3">
    <source>
        <dbReference type="EMBL" id="CAF3554861.1"/>
    </source>
</evidence>
<dbReference type="EMBL" id="CAJOAZ010000152">
    <property type="protein sequence ID" value="CAF3554861.1"/>
    <property type="molecule type" value="Genomic_DNA"/>
</dbReference>
<dbReference type="GO" id="GO:0045505">
    <property type="term" value="F:dynein intermediate chain binding"/>
    <property type="evidence" value="ECO:0007669"/>
    <property type="project" value="TreeGrafter"/>
</dbReference>
<accession>A0A815RWU5</accession>
<sequence length="154" mass="17932">METFSDTPNSEKHSLKLHVHIRRSSAYPSHNNISSARIMAAGIRRQSTSIFGYKYVANRAKLFSSSLAEHIYNEIKQLAFARYKTIVQVIIGLKRSEGLFVTSRCFWDVQLDRQLIISKQTATAFITVTIFLVYILNDINECYYFEKEKKYFED</sequence>
<dbReference type="GO" id="GO:0005868">
    <property type="term" value="C:cytoplasmic dynein complex"/>
    <property type="evidence" value="ECO:0007669"/>
    <property type="project" value="TreeGrafter"/>
</dbReference>
<comment type="similarity">
    <text evidence="1">Belongs to the dynein light chain Tctex-type family.</text>
</comment>
<dbReference type="InterPro" id="IPR005334">
    <property type="entry name" value="Tctex-1-like"/>
</dbReference>
<dbReference type="Proteomes" id="UP000663844">
    <property type="component" value="Unassembled WGS sequence"/>
</dbReference>
<comment type="caution">
    <text evidence="2">The sequence shown here is derived from an EMBL/GenBank/DDBJ whole genome shotgun (WGS) entry which is preliminary data.</text>
</comment>